<feature type="region of interest" description="Disordered" evidence="1">
    <location>
        <begin position="153"/>
        <end position="194"/>
    </location>
</feature>
<dbReference type="InterPro" id="IPR053297">
    <property type="entry name" value="Dynactin-associated"/>
</dbReference>
<dbReference type="GO" id="GO:0005886">
    <property type="term" value="C:plasma membrane"/>
    <property type="evidence" value="ECO:0007669"/>
    <property type="project" value="TreeGrafter"/>
</dbReference>
<dbReference type="STRING" id="59463.ENSMLUP00000016818"/>
<evidence type="ECO:0000256" key="2">
    <source>
        <dbReference type="SAM" id="Phobius"/>
    </source>
</evidence>
<dbReference type="EMBL" id="AAPE02014543">
    <property type="status" value="NOT_ANNOTATED_CDS"/>
    <property type="molecule type" value="Genomic_DNA"/>
</dbReference>
<reference evidence="4" key="2">
    <citation type="submission" date="2025-08" db="UniProtKB">
        <authorList>
            <consortium name="Ensembl"/>
        </authorList>
    </citation>
    <scope>IDENTIFICATION</scope>
</reference>
<dbReference type="Ensembl" id="ENSMLUT00000029728.1">
    <property type="protein sequence ID" value="ENSMLUP00000016818.1"/>
    <property type="gene ID" value="ENSMLUG00000027783.1"/>
</dbReference>
<gene>
    <name evidence="4" type="primary">DYNAP</name>
</gene>
<dbReference type="Proteomes" id="UP000001074">
    <property type="component" value="Unassembled WGS sequence"/>
</dbReference>
<dbReference type="HOGENOM" id="CLU_121237_0_0_1"/>
<accession>G1PZD6</accession>
<dbReference type="OMA" id="SSICWCP"/>
<sequence>FLRVIKGNACVEKYSWSIANSKMDRKHGKYVVNVEQSENQLPITCSNDQEVHSSACWRPLSRDITCDISSNSTGVCVGPGVLGHSGYPHTESSHTQVKRNCCCNWTLWNIFLACLLACVITTAIGVLIICLVNNRGNDNSIVIKVSPNDGEPVTAIHGKTSAAPQPTVTTTSSTEPTTVATSTDSTTISTSTESTTTIAATTTSTA</sequence>
<reference evidence="4" key="3">
    <citation type="submission" date="2025-09" db="UniProtKB">
        <authorList>
            <consortium name="Ensembl"/>
        </authorList>
    </citation>
    <scope>IDENTIFICATION</scope>
</reference>
<protein>
    <submittedName>
        <fullName evidence="4">Dynactin associated protein</fullName>
    </submittedName>
</protein>
<name>G1PZD6_MYOLU</name>
<proteinExistence type="predicted"/>
<organism evidence="4 5">
    <name type="scientific">Myotis lucifugus</name>
    <name type="common">Little brown bat</name>
    <dbReference type="NCBI Taxonomy" id="59463"/>
    <lineage>
        <taxon>Eukaryota</taxon>
        <taxon>Metazoa</taxon>
        <taxon>Chordata</taxon>
        <taxon>Craniata</taxon>
        <taxon>Vertebrata</taxon>
        <taxon>Euteleostomi</taxon>
        <taxon>Mammalia</taxon>
        <taxon>Eutheria</taxon>
        <taxon>Laurasiatheria</taxon>
        <taxon>Chiroptera</taxon>
        <taxon>Yangochiroptera</taxon>
        <taxon>Vespertilionidae</taxon>
        <taxon>Myotis</taxon>
    </lineage>
</organism>
<evidence type="ECO:0000259" key="3">
    <source>
        <dbReference type="Pfam" id="PF15675"/>
    </source>
</evidence>
<keyword evidence="2" id="KW-0472">Membrane</keyword>
<dbReference type="Pfam" id="PF15675">
    <property type="entry name" value="CLLAC"/>
    <property type="match status" value="1"/>
</dbReference>
<feature type="domain" description="CLLAC-motif containing" evidence="3">
    <location>
        <begin position="105"/>
        <end position="133"/>
    </location>
</feature>
<feature type="transmembrane region" description="Helical" evidence="2">
    <location>
        <begin position="105"/>
        <end position="132"/>
    </location>
</feature>
<dbReference type="InterPro" id="IPR031379">
    <property type="entry name" value="CLLAC"/>
</dbReference>
<dbReference type="PANTHER" id="PTHR35349">
    <property type="entry name" value="DYNACTIN-ASSOCIATED PROTEIN"/>
    <property type="match status" value="1"/>
</dbReference>
<keyword evidence="5" id="KW-1185">Reference proteome</keyword>
<keyword evidence="2" id="KW-0812">Transmembrane</keyword>
<dbReference type="PANTHER" id="PTHR35349:SF7">
    <property type="entry name" value="DYNACTIN-ASSOCIATED PROTEIN"/>
    <property type="match status" value="1"/>
</dbReference>
<dbReference type="eggNOG" id="ENOG502RTZD">
    <property type="taxonomic scope" value="Eukaryota"/>
</dbReference>
<feature type="compositionally biased region" description="Low complexity" evidence="1">
    <location>
        <begin position="160"/>
        <end position="194"/>
    </location>
</feature>
<dbReference type="AlphaFoldDB" id="G1PZD6"/>
<dbReference type="GO" id="GO:0005794">
    <property type="term" value="C:Golgi apparatus"/>
    <property type="evidence" value="ECO:0007669"/>
    <property type="project" value="TreeGrafter"/>
</dbReference>
<evidence type="ECO:0000256" key="1">
    <source>
        <dbReference type="SAM" id="MobiDB-lite"/>
    </source>
</evidence>
<keyword evidence="2" id="KW-1133">Transmembrane helix</keyword>
<dbReference type="InParanoid" id="G1PZD6"/>
<evidence type="ECO:0000313" key="4">
    <source>
        <dbReference type="Ensembl" id="ENSMLUP00000016818.1"/>
    </source>
</evidence>
<reference evidence="4 5" key="1">
    <citation type="journal article" date="2011" name="Nature">
        <title>A high-resolution map of human evolutionary constraint using 29 mammals.</title>
        <authorList>
            <person name="Lindblad-Toh K."/>
            <person name="Garber M."/>
            <person name="Zuk O."/>
            <person name="Lin M.F."/>
            <person name="Parker B.J."/>
            <person name="Washietl S."/>
            <person name="Kheradpour P."/>
            <person name="Ernst J."/>
            <person name="Jordan G."/>
            <person name="Mauceli E."/>
            <person name="Ward L.D."/>
            <person name="Lowe C.B."/>
            <person name="Holloway A.K."/>
            <person name="Clamp M."/>
            <person name="Gnerre S."/>
            <person name="Alfoldi J."/>
            <person name="Beal K."/>
            <person name="Chang J."/>
            <person name="Clawson H."/>
            <person name="Cuff J."/>
            <person name="Di Palma F."/>
            <person name="Fitzgerald S."/>
            <person name="Flicek P."/>
            <person name="Guttman M."/>
            <person name="Hubisz M.J."/>
            <person name="Jaffe D.B."/>
            <person name="Jungreis I."/>
            <person name="Kent W.J."/>
            <person name="Kostka D."/>
            <person name="Lara M."/>
            <person name="Martins A.L."/>
            <person name="Massingham T."/>
            <person name="Moltke I."/>
            <person name="Raney B.J."/>
            <person name="Rasmussen M.D."/>
            <person name="Robinson J."/>
            <person name="Stark A."/>
            <person name="Vilella A.J."/>
            <person name="Wen J."/>
            <person name="Xie X."/>
            <person name="Zody M.C."/>
            <person name="Baldwin J."/>
            <person name="Bloom T."/>
            <person name="Chin C.W."/>
            <person name="Heiman D."/>
            <person name="Nicol R."/>
            <person name="Nusbaum C."/>
            <person name="Young S."/>
            <person name="Wilkinson J."/>
            <person name="Worley K.C."/>
            <person name="Kovar C.L."/>
            <person name="Muzny D.M."/>
            <person name="Gibbs R.A."/>
            <person name="Cree A."/>
            <person name="Dihn H.H."/>
            <person name="Fowler G."/>
            <person name="Jhangiani S."/>
            <person name="Joshi V."/>
            <person name="Lee S."/>
            <person name="Lewis L.R."/>
            <person name="Nazareth L.V."/>
            <person name="Okwuonu G."/>
            <person name="Santibanez J."/>
            <person name="Warren W.C."/>
            <person name="Mardis E.R."/>
            <person name="Weinstock G.M."/>
            <person name="Wilson R.K."/>
            <person name="Delehaunty K."/>
            <person name="Dooling D."/>
            <person name="Fronik C."/>
            <person name="Fulton L."/>
            <person name="Fulton B."/>
            <person name="Graves T."/>
            <person name="Minx P."/>
            <person name="Sodergren E."/>
            <person name="Birney E."/>
            <person name="Margulies E.H."/>
            <person name="Herrero J."/>
            <person name="Green E.D."/>
            <person name="Haussler D."/>
            <person name="Siepel A."/>
            <person name="Goldman N."/>
            <person name="Pollard K.S."/>
            <person name="Pedersen J.S."/>
            <person name="Lander E.S."/>
            <person name="Kellis M."/>
        </authorList>
    </citation>
    <scope>NUCLEOTIDE SEQUENCE [LARGE SCALE GENOMIC DNA]</scope>
</reference>
<dbReference type="GeneTree" id="ENSGT00400000022381"/>
<evidence type="ECO:0000313" key="5">
    <source>
        <dbReference type="Proteomes" id="UP000001074"/>
    </source>
</evidence>